<feature type="compositionally biased region" description="Low complexity" evidence="6">
    <location>
        <begin position="99"/>
        <end position="111"/>
    </location>
</feature>
<keyword evidence="3 7" id="KW-0812">Transmembrane</keyword>
<dbReference type="OrthoDB" id="2802411at2759"/>
<name>A0A1L0BR57_9ASCO</name>
<keyword evidence="4 7" id="KW-1133">Transmembrane helix</keyword>
<feature type="transmembrane region" description="Helical" evidence="7">
    <location>
        <begin position="20"/>
        <end position="36"/>
    </location>
</feature>
<organism evidence="9 11">
    <name type="scientific">Sungouiella intermedia</name>
    <dbReference type="NCBI Taxonomy" id="45354"/>
    <lineage>
        <taxon>Eukaryota</taxon>
        <taxon>Fungi</taxon>
        <taxon>Dikarya</taxon>
        <taxon>Ascomycota</taxon>
        <taxon>Saccharomycotina</taxon>
        <taxon>Pichiomycetes</taxon>
        <taxon>Metschnikowiaceae</taxon>
        <taxon>Sungouiella</taxon>
    </lineage>
</organism>
<evidence type="ECO:0000313" key="10">
    <source>
        <dbReference type="Proteomes" id="UP000182259"/>
    </source>
</evidence>
<feature type="region of interest" description="Disordered" evidence="6">
    <location>
        <begin position="98"/>
        <end position="165"/>
    </location>
</feature>
<sequence>MPISPAFLHSQPPNETQKLLLVLLAIFLAPLPFYLLTGPNYTIRTKEFLISFLLTLLVPFGGFLYALYFICVGLPQALAASGADGYIRVNGDLEHGETAVAGDDAEAPAAPKDSGSKDAAPKAAPQSLYRDTPDNLPSYEEVEGSSNGARAPVDSKFGGDNKVQV</sequence>
<comment type="similarity">
    <text evidence="2">Belongs to the UPF0057 (PMP3) family.</text>
</comment>
<dbReference type="Pfam" id="PF01679">
    <property type="entry name" value="Pmp3"/>
    <property type="match status" value="1"/>
</dbReference>
<evidence type="ECO:0000313" key="8">
    <source>
        <dbReference type="EMBL" id="SGZ53604.1"/>
    </source>
</evidence>
<evidence type="ECO:0000256" key="5">
    <source>
        <dbReference type="ARBA" id="ARBA00023136"/>
    </source>
</evidence>
<accession>A0A1L0BR57</accession>
<evidence type="ECO:0000256" key="7">
    <source>
        <dbReference type="SAM" id="Phobius"/>
    </source>
</evidence>
<dbReference type="AlphaFoldDB" id="A0A1L0BR57"/>
<protein>
    <submittedName>
        <fullName evidence="8">CIC11C00000001713</fullName>
    </submittedName>
    <submittedName>
        <fullName evidence="9">CIC11C00000005343</fullName>
    </submittedName>
</protein>
<keyword evidence="11" id="KW-1185">Reference proteome</keyword>
<dbReference type="GO" id="GO:0016020">
    <property type="term" value="C:membrane"/>
    <property type="evidence" value="ECO:0007669"/>
    <property type="project" value="UniProtKB-SubCell"/>
</dbReference>
<reference evidence="10 11" key="1">
    <citation type="submission" date="2016-10" db="EMBL/GenBank/DDBJ databases">
        <authorList>
            <person name="de Groot N.N."/>
        </authorList>
    </citation>
    <scope>NUCLEOTIDE SEQUENCE [LARGE SCALE GENOMIC DNA]</scope>
    <source>
        <strain evidence="9 11">CBS 141442</strain>
        <strain evidence="8 10">PYCC 4715</strain>
    </source>
</reference>
<proteinExistence type="inferred from homology"/>
<dbReference type="EMBL" id="LT635759">
    <property type="protein sequence ID" value="SGZ53833.1"/>
    <property type="molecule type" value="Genomic_DNA"/>
</dbReference>
<evidence type="ECO:0000313" key="11">
    <source>
        <dbReference type="Proteomes" id="UP000182334"/>
    </source>
</evidence>
<evidence type="ECO:0000256" key="6">
    <source>
        <dbReference type="SAM" id="MobiDB-lite"/>
    </source>
</evidence>
<evidence type="ECO:0000256" key="3">
    <source>
        <dbReference type="ARBA" id="ARBA00022692"/>
    </source>
</evidence>
<dbReference type="STRING" id="45354.A0A1L0BR57"/>
<feature type="transmembrane region" description="Helical" evidence="7">
    <location>
        <begin position="48"/>
        <end position="70"/>
    </location>
</feature>
<keyword evidence="5 7" id="KW-0472">Membrane</keyword>
<evidence type="ECO:0000256" key="2">
    <source>
        <dbReference type="ARBA" id="ARBA00009530"/>
    </source>
</evidence>
<gene>
    <name evidence="8" type="ORF">SAMEA4029009_CIC11G00000001713</name>
    <name evidence="9" type="ORF">SAMEA4029010_CIC11G00000005343</name>
</gene>
<dbReference type="Proteomes" id="UP000182259">
    <property type="component" value="Chromosome III"/>
</dbReference>
<evidence type="ECO:0000256" key="4">
    <source>
        <dbReference type="ARBA" id="ARBA00022989"/>
    </source>
</evidence>
<dbReference type="Proteomes" id="UP000182334">
    <property type="component" value="Chromosome IV"/>
</dbReference>
<dbReference type="InterPro" id="IPR000612">
    <property type="entry name" value="PMP3"/>
</dbReference>
<dbReference type="EMBL" id="LT635766">
    <property type="protein sequence ID" value="SGZ53604.1"/>
    <property type="molecule type" value="Genomic_DNA"/>
</dbReference>
<evidence type="ECO:0000313" key="9">
    <source>
        <dbReference type="EMBL" id="SGZ53833.1"/>
    </source>
</evidence>
<evidence type="ECO:0000256" key="1">
    <source>
        <dbReference type="ARBA" id="ARBA00004370"/>
    </source>
</evidence>
<comment type="subcellular location">
    <subcellularLocation>
        <location evidence="1">Membrane</location>
    </subcellularLocation>
</comment>